<sequence>MGFQKAVSTCLKKKYATFSGRASRSEYWWFFLFNALIFAVFYIIMLLAGAMFITSGQHEPSTGLMIFSGIFMLLAFIFFVGLIIPNISVTVRRLHDRNLSGWWLPVYLLAGFLINWAMYFAIAHELSSLILLLYFLFLAIYIMFIVILAMRGTKGQNRFGADPLKRKR</sequence>
<keyword evidence="1" id="KW-0472">Membrane</keyword>
<feature type="transmembrane region" description="Helical" evidence="1">
    <location>
        <begin position="27"/>
        <end position="53"/>
    </location>
</feature>
<feature type="transmembrane region" description="Helical" evidence="1">
    <location>
        <begin position="128"/>
        <end position="149"/>
    </location>
</feature>
<keyword evidence="1" id="KW-1133">Transmembrane helix</keyword>
<name>A0A1U9JUX8_9HYPH</name>
<organism evidence="2 3">
    <name type="scientific">Candidatus Tokpelaia hoelldobleri</name>
    <dbReference type="NCBI Taxonomy" id="1902579"/>
    <lineage>
        <taxon>Bacteria</taxon>
        <taxon>Pseudomonadati</taxon>
        <taxon>Pseudomonadota</taxon>
        <taxon>Alphaproteobacteria</taxon>
        <taxon>Hyphomicrobiales</taxon>
        <taxon>Candidatus Tokpelaia</taxon>
    </lineage>
</organism>
<gene>
    <name evidence="2" type="ORF">BHV28_09600</name>
</gene>
<dbReference type="STRING" id="1902579.BHV28_09600"/>
<evidence type="ECO:0008006" key="4">
    <source>
        <dbReference type="Google" id="ProtNLM"/>
    </source>
</evidence>
<accession>A0A1U9JUX8</accession>
<keyword evidence="3" id="KW-1185">Reference proteome</keyword>
<protein>
    <recommendedName>
        <fullName evidence="4">DUF805 domain-containing protein</fullName>
    </recommendedName>
</protein>
<dbReference type="GO" id="GO:0005886">
    <property type="term" value="C:plasma membrane"/>
    <property type="evidence" value="ECO:0007669"/>
    <property type="project" value="TreeGrafter"/>
</dbReference>
<dbReference type="AlphaFoldDB" id="A0A1U9JUX8"/>
<dbReference type="Proteomes" id="UP000188912">
    <property type="component" value="Chromosome"/>
</dbReference>
<dbReference type="KEGG" id="thd:BHV28_09600"/>
<feature type="transmembrane region" description="Helical" evidence="1">
    <location>
        <begin position="101"/>
        <end position="122"/>
    </location>
</feature>
<evidence type="ECO:0000256" key="1">
    <source>
        <dbReference type="SAM" id="Phobius"/>
    </source>
</evidence>
<evidence type="ECO:0000313" key="3">
    <source>
        <dbReference type="Proteomes" id="UP000188912"/>
    </source>
</evidence>
<reference evidence="2 3" key="2">
    <citation type="journal article" date="2016" name="Sci. Rep.">
        <title>The genome of Rhizobiales bacteria in predatory ants reveals urease gene functions but no genes for nitrogen fixation.</title>
        <authorList>
            <person name="Neuvonen M.M."/>
            <person name="Tamarit D."/>
            <person name="Naslund K."/>
            <person name="Liebig J."/>
            <person name="Feldhaar H."/>
            <person name="Moran N.A."/>
            <person name="Guy L."/>
            <person name="Andersson S.G."/>
        </authorList>
    </citation>
    <scope>NUCLEOTIDE SEQUENCE [LARGE SCALE GENOMIC DNA]</scope>
    <source>
        <strain evidence="2 3">Hsal</strain>
    </source>
</reference>
<feature type="transmembrane region" description="Helical" evidence="1">
    <location>
        <begin position="65"/>
        <end position="89"/>
    </location>
</feature>
<keyword evidence="1" id="KW-0812">Transmembrane</keyword>
<reference evidence="2 3" key="1">
    <citation type="journal article" date="2010" name="Science">
        <title>Genomic comparison of the ants Camponotus floridanus and Harpegnathos saltator.</title>
        <authorList>
            <person name="Bonasio R."/>
            <person name="Zhang G."/>
            <person name="Ye C."/>
            <person name="Mutti N.S."/>
            <person name="Fang X."/>
            <person name="Qin N."/>
            <person name="Donahue G."/>
            <person name="Yang P."/>
            <person name="Li Q."/>
            <person name="Li C."/>
            <person name="Zhang P."/>
            <person name="Huang Z."/>
            <person name="Berger S.L."/>
            <person name="Reinberg D."/>
            <person name="Wang J."/>
            <person name="Liebig J."/>
        </authorList>
    </citation>
    <scope>NUCLEOTIDE SEQUENCE [LARGE SCALE GENOMIC DNA]</scope>
    <source>
        <strain evidence="2 3">Hsal</strain>
    </source>
</reference>
<dbReference type="EMBL" id="CP017315">
    <property type="protein sequence ID" value="AQS41656.1"/>
    <property type="molecule type" value="Genomic_DNA"/>
</dbReference>
<dbReference type="Pfam" id="PF05656">
    <property type="entry name" value="DUF805"/>
    <property type="match status" value="1"/>
</dbReference>
<proteinExistence type="predicted"/>
<dbReference type="PANTHER" id="PTHR34980">
    <property type="entry name" value="INNER MEMBRANE PROTEIN-RELATED-RELATED"/>
    <property type="match status" value="1"/>
</dbReference>
<dbReference type="InterPro" id="IPR008523">
    <property type="entry name" value="DUF805"/>
</dbReference>
<dbReference type="PANTHER" id="PTHR34980:SF2">
    <property type="entry name" value="INNER MEMBRANE PROTEIN YHAH-RELATED"/>
    <property type="match status" value="1"/>
</dbReference>
<evidence type="ECO:0000313" key="2">
    <source>
        <dbReference type="EMBL" id="AQS41656.1"/>
    </source>
</evidence>